<evidence type="ECO:0000313" key="2">
    <source>
        <dbReference type="Proteomes" id="UP001550628"/>
    </source>
</evidence>
<reference evidence="1 2" key="1">
    <citation type="submission" date="2024-06" db="EMBL/GenBank/DDBJ databases">
        <title>The Natural Products Discovery Center: Release of the First 8490 Sequenced Strains for Exploring Actinobacteria Biosynthetic Diversity.</title>
        <authorList>
            <person name="Kalkreuter E."/>
            <person name="Kautsar S.A."/>
            <person name="Yang D."/>
            <person name="Bader C.D."/>
            <person name="Teijaro C.N."/>
            <person name="Fluegel L."/>
            <person name="Davis C.M."/>
            <person name="Simpson J.R."/>
            <person name="Lauterbach L."/>
            <person name="Steele A.D."/>
            <person name="Gui C."/>
            <person name="Meng S."/>
            <person name="Li G."/>
            <person name="Viehrig K."/>
            <person name="Ye F."/>
            <person name="Su P."/>
            <person name="Kiefer A.F."/>
            <person name="Nichols A."/>
            <person name="Cepeda A.J."/>
            <person name="Yan W."/>
            <person name="Fan B."/>
            <person name="Jiang Y."/>
            <person name="Adhikari A."/>
            <person name="Zheng C.-J."/>
            <person name="Schuster L."/>
            <person name="Cowan T.M."/>
            <person name="Smanski M.J."/>
            <person name="Chevrette M.G."/>
            <person name="De Carvalho L.P.S."/>
            <person name="Shen B."/>
        </authorList>
    </citation>
    <scope>NUCLEOTIDE SEQUENCE [LARGE SCALE GENOMIC DNA]</scope>
    <source>
        <strain evidence="1 2">NPDC019708</strain>
    </source>
</reference>
<dbReference type="EMBL" id="JBEYBF010000038">
    <property type="protein sequence ID" value="MEU1956414.1"/>
    <property type="molecule type" value="Genomic_DNA"/>
</dbReference>
<comment type="caution">
    <text evidence="1">The sequence shown here is derived from an EMBL/GenBank/DDBJ whole genome shotgun (WGS) entry which is preliminary data.</text>
</comment>
<protein>
    <submittedName>
        <fullName evidence="1">Uncharacterized protein</fullName>
    </submittedName>
</protein>
<name>A0ABV2WZU4_9NOCA</name>
<dbReference type="Proteomes" id="UP001550628">
    <property type="component" value="Unassembled WGS sequence"/>
</dbReference>
<keyword evidence="2" id="KW-1185">Reference proteome</keyword>
<evidence type="ECO:0000313" key="1">
    <source>
        <dbReference type="EMBL" id="MEU1956414.1"/>
    </source>
</evidence>
<proteinExistence type="predicted"/>
<organism evidence="1 2">
    <name type="scientific">Nocardia rhamnosiphila</name>
    <dbReference type="NCBI Taxonomy" id="426716"/>
    <lineage>
        <taxon>Bacteria</taxon>
        <taxon>Bacillati</taxon>
        <taxon>Actinomycetota</taxon>
        <taxon>Actinomycetes</taxon>
        <taxon>Mycobacteriales</taxon>
        <taxon>Nocardiaceae</taxon>
        <taxon>Nocardia</taxon>
    </lineage>
</organism>
<accession>A0ABV2WZU4</accession>
<dbReference type="RefSeq" id="WP_356956239.1">
    <property type="nucleotide sequence ID" value="NZ_JBEXYG010000005.1"/>
</dbReference>
<gene>
    <name evidence="1" type="ORF">ABZ510_31775</name>
</gene>
<sequence length="110" mass="12309">MLSDGEPEPVAIRYPAHFEVFNSDYSVGVSCDRSGLVVGLHLGDEVWENTDEWLAREIIRVARLAHLKSRAGRRVELMATAVGARLADRLGLPTQAEYELLEKFEFGAEH</sequence>